<dbReference type="InterPro" id="IPR002110">
    <property type="entry name" value="Ankyrin_rpt"/>
</dbReference>
<evidence type="ECO:0000256" key="5">
    <source>
        <dbReference type="ARBA" id="ARBA00023028"/>
    </source>
</evidence>
<comment type="caution">
    <text evidence="7">The sequence shown here is derived from an EMBL/GenBank/DDBJ whole genome shotgun (WGS) entry which is preliminary data.</text>
</comment>
<dbReference type="PROSITE" id="PS50297">
    <property type="entry name" value="ANK_REP_REGION"/>
    <property type="match status" value="1"/>
</dbReference>
<dbReference type="GO" id="GO:0044231">
    <property type="term" value="C:host cell presynaptic membrane"/>
    <property type="evidence" value="ECO:0007669"/>
    <property type="project" value="UniProtKB-KW"/>
</dbReference>
<dbReference type="InterPro" id="IPR047148">
    <property type="entry name" value="PLPL9"/>
</dbReference>
<keyword evidence="5" id="KW-0528">Neurotoxin</keyword>
<name>A0A132ACX5_SARSC</name>
<dbReference type="PANTHER" id="PTHR24139">
    <property type="entry name" value="CALCIUM-INDEPENDENT PHOSPHOLIPASE A2"/>
    <property type="match status" value="1"/>
</dbReference>
<dbReference type="GO" id="GO:0006887">
    <property type="term" value="P:exocytosis"/>
    <property type="evidence" value="ECO:0007669"/>
    <property type="project" value="UniProtKB-KW"/>
</dbReference>
<dbReference type="GO" id="GO:0052816">
    <property type="term" value="F:long-chain fatty acyl-CoA hydrolase activity"/>
    <property type="evidence" value="ECO:0007669"/>
    <property type="project" value="TreeGrafter"/>
</dbReference>
<dbReference type="PANTHER" id="PTHR24139:SF34">
    <property type="entry name" value="85_88 KDA CALCIUM-INDEPENDENT PHOSPHOLIPASE A2"/>
    <property type="match status" value="1"/>
</dbReference>
<dbReference type="OrthoDB" id="6508363at2759"/>
<evidence type="ECO:0000256" key="4">
    <source>
        <dbReference type="ARBA" id="ARBA00022801"/>
    </source>
</evidence>
<dbReference type="SMART" id="SM00248">
    <property type="entry name" value="ANK"/>
    <property type="match status" value="4"/>
</dbReference>
<evidence type="ECO:0000313" key="8">
    <source>
        <dbReference type="Proteomes" id="UP000616769"/>
    </source>
</evidence>
<reference evidence="7 8" key="1">
    <citation type="journal article" date="2015" name="Parasit. Vectors">
        <title>Draft genome of the scabies mite.</title>
        <authorList>
            <person name="Rider S.D.Jr."/>
            <person name="Morgan M.S."/>
            <person name="Arlian L.G."/>
        </authorList>
    </citation>
    <scope>NUCLEOTIDE SEQUENCE [LARGE SCALE GENOMIC DNA]</scope>
    <source>
        <strain evidence="7">Arlian Lab</strain>
    </source>
</reference>
<dbReference type="EMBL" id="JXLN01012310">
    <property type="protein sequence ID" value="KPM08310.1"/>
    <property type="molecule type" value="Genomic_DNA"/>
</dbReference>
<dbReference type="GO" id="GO:0005739">
    <property type="term" value="C:mitochondrion"/>
    <property type="evidence" value="ECO:0007669"/>
    <property type="project" value="TreeGrafter"/>
</dbReference>
<dbReference type="GO" id="GO:0047499">
    <property type="term" value="F:calcium-independent phospholipase A2 activity"/>
    <property type="evidence" value="ECO:0007669"/>
    <property type="project" value="InterPro"/>
</dbReference>
<keyword evidence="4" id="KW-0378">Hydrolase</keyword>
<dbReference type="Gene3D" id="1.25.40.20">
    <property type="entry name" value="Ankyrin repeat-containing domain"/>
    <property type="match status" value="2"/>
</dbReference>
<protein>
    <submittedName>
        <fullName evidence="7">85 kDa calcium-independent phospholipase A2 (Ipla2)-like protein</fullName>
    </submittedName>
</protein>
<dbReference type="AlphaFoldDB" id="A0A132ACX5"/>
<keyword evidence="6" id="KW-0472">Membrane</keyword>
<dbReference type="GO" id="GO:2000304">
    <property type="term" value="P:positive regulation of ceramide biosynthetic process"/>
    <property type="evidence" value="ECO:0007669"/>
    <property type="project" value="TreeGrafter"/>
</dbReference>
<proteinExistence type="predicted"/>
<organism evidence="7 8">
    <name type="scientific">Sarcoptes scabiei</name>
    <name type="common">Itch mite</name>
    <name type="synonym">Acarus scabiei</name>
    <dbReference type="NCBI Taxonomy" id="52283"/>
    <lineage>
        <taxon>Eukaryota</taxon>
        <taxon>Metazoa</taxon>
        <taxon>Ecdysozoa</taxon>
        <taxon>Arthropoda</taxon>
        <taxon>Chelicerata</taxon>
        <taxon>Arachnida</taxon>
        <taxon>Acari</taxon>
        <taxon>Acariformes</taxon>
        <taxon>Sarcoptiformes</taxon>
        <taxon>Astigmata</taxon>
        <taxon>Psoroptidia</taxon>
        <taxon>Sarcoptoidea</taxon>
        <taxon>Sarcoptidae</taxon>
        <taxon>Sarcoptinae</taxon>
        <taxon>Sarcoptes</taxon>
    </lineage>
</organism>
<gene>
    <name evidence="7" type="ORF">QR98_0068260</name>
</gene>
<keyword evidence="2" id="KW-0268">Exocytosis</keyword>
<accession>A0A132ACX5</accession>
<evidence type="ECO:0000313" key="7">
    <source>
        <dbReference type="EMBL" id="KPM08310.1"/>
    </source>
</evidence>
<keyword evidence="5" id="KW-0800">Toxin</keyword>
<evidence type="ECO:0000256" key="6">
    <source>
        <dbReference type="ARBA" id="ARBA00023298"/>
    </source>
</evidence>
<dbReference type="SUPFAM" id="SSF48403">
    <property type="entry name" value="Ankyrin repeat"/>
    <property type="match status" value="1"/>
</dbReference>
<keyword evidence="5" id="KW-0638">Presynaptic neurotoxin</keyword>
<evidence type="ECO:0000256" key="1">
    <source>
        <dbReference type="ARBA" id="ARBA00004175"/>
    </source>
</evidence>
<keyword evidence="3" id="KW-1052">Target cell membrane</keyword>
<dbReference type="VEuPathDB" id="VectorBase:SSCA001725"/>
<dbReference type="Proteomes" id="UP000616769">
    <property type="component" value="Unassembled WGS sequence"/>
</dbReference>
<dbReference type="Pfam" id="PF12796">
    <property type="entry name" value="Ank_2"/>
    <property type="match status" value="1"/>
</dbReference>
<dbReference type="PROSITE" id="PS50088">
    <property type="entry name" value="ANK_REPEAT"/>
    <property type="match status" value="1"/>
</dbReference>
<dbReference type="InterPro" id="IPR036770">
    <property type="entry name" value="Ankyrin_rpt-contain_sf"/>
</dbReference>
<comment type="subcellular location">
    <subcellularLocation>
        <location evidence="1">Target cell membrane</location>
    </subcellularLocation>
</comment>
<sequence>MNGSQSIVKRILHFKPRIDLVDQKRNSAAHFAAKSSYAIFKLIHTHFKDSNYLDEENVFGENPIELICVNSKKDHLVLLMQLGLTARQLTVVRAEKRKFRLKINNELIISFQNIDLSRIDFDRIKHGGCPLHWSSNIDLLKKLLPFFDKETPNLRQETPLMMMIKMNQFKCALFLIVFGCDVNQPDCEGNHPIHLAIQQSNISLIKLLLLFDCDVEAKNVQQMTPMQVAADKSNQNQNTVLKTFNDYLQNFNDKNRMKANFVFCYYYYVV</sequence>
<keyword evidence="6" id="KW-1053">Target membrane</keyword>
<evidence type="ECO:0000256" key="2">
    <source>
        <dbReference type="ARBA" id="ARBA00022483"/>
    </source>
</evidence>
<dbReference type="GO" id="GO:0044218">
    <property type="term" value="C:other organism cell membrane"/>
    <property type="evidence" value="ECO:0007669"/>
    <property type="project" value="UniProtKB-KW"/>
</dbReference>
<evidence type="ECO:0000256" key="3">
    <source>
        <dbReference type="ARBA" id="ARBA00022537"/>
    </source>
</evidence>